<dbReference type="Gene3D" id="3.30.460.80">
    <property type="entry name" value="NADH:ubiquinone oxidoreductase, 30kDa subunit"/>
    <property type="match status" value="1"/>
</dbReference>
<dbReference type="InterPro" id="IPR001268">
    <property type="entry name" value="NADH_UbQ_OxRdtase_30kDa_su"/>
</dbReference>
<organism evidence="2 3">
    <name type="scientific">Candidatus Sulfurimonas marisnigri</name>
    <dbReference type="NCBI Taxonomy" id="2740405"/>
    <lineage>
        <taxon>Bacteria</taxon>
        <taxon>Pseudomonadati</taxon>
        <taxon>Campylobacterota</taxon>
        <taxon>Epsilonproteobacteria</taxon>
        <taxon>Campylobacterales</taxon>
        <taxon>Sulfurimonadaceae</taxon>
        <taxon>Sulfurimonas</taxon>
    </lineage>
</organism>
<dbReference type="KEGG" id="smas:HUE87_07975"/>
<dbReference type="RefSeq" id="WP_194365670.1">
    <property type="nucleotide sequence ID" value="NZ_CP054493.1"/>
</dbReference>
<evidence type="ECO:0000259" key="1">
    <source>
        <dbReference type="Pfam" id="PF00329"/>
    </source>
</evidence>
<reference evidence="2 3" key="1">
    <citation type="submission" date="2020-05" db="EMBL/GenBank/DDBJ databases">
        <title>Sulfurimonas marisnigri, sp. nov., and Sulfurimonas baltica, sp. nov., manganese oxide reducing chemolithoautotrophs of the class Epsilonproteobacteria isolated from the pelagic redoxclines of the Black and Baltic Seas and emended description of the genus Sulfurimonas.</title>
        <authorList>
            <person name="Henkel J.V."/>
            <person name="Laudan C."/>
            <person name="Werner J."/>
            <person name="Neu T."/>
            <person name="Plewe S."/>
            <person name="Sproer C."/>
            <person name="Bunk B."/>
            <person name="Schulz-Vogt H.N."/>
        </authorList>
    </citation>
    <scope>NUCLEOTIDE SEQUENCE [LARGE SCALE GENOMIC DNA]</scope>
    <source>
        <strain evidence="2 3">SoZ1</strain>
    </source>
</reference>
<dbReference type="EMBL" id="CP054493">
    <property type="protein sequence ID" value="QOY53835.1"/>
    <property type="molecule type" value="Genomic_DNA"/>
</dbReference>
<dbReference type="InterPro" id="IPR037232">
    <property type="entry name" value="NADH_quin_OxRdtase_su_C/D-like"/>
</dbReference>
<feature type="domain" description="NADH:ubiquinone oxidoreductase 30kDa subunit" evidence="1">
    <location>
        <begin position="7"/>
        <end position="110"/>
    </location>
</feature>
<proteinExistence type="predicted"/>
<dbReference type="AlphaFoldDB" id="A0A7S7RPW5"/>
<dbReference type="Pfam" id="PF00329">
    <property type="entry name" value="Complex1_30kDa"/>
    <property type="match status" value="1"/>
</dbReference>
<gene>
    <name evidence="2" type="ORF">HUE87_07975</name>
</gene>
<accession>A0A7S7RPW5</accession>
<evidence type="ECO:0000313" key="2">
    <source>
        <dbReference type="EMBL" id="QOY53835.1"/>
    </source>
</evidence>
<evidence type="ECO:0000313" key="3">
    <source>
        <dbReference type="Proteomes" id="UP000593836"/>
    </source>
</evidence>
<dbReference type="SUPFAM" id="SSF143243">
    <property type="entry name" value="Nqo5-like"/>
    <property type="match status" value="1"/>
</dbReference>
<sequence>MRKIEVSLENTIEKIKEFYTEKEWHFITLNGVALEDGKIEIQWMFSKYESLDEVVVFFTVINQGDVVPSVVDIIPSAIISQREIVDMFGVEVEGSSKGLYLDADSTQMPLSSCGVGA</sequence>
<protein>
    <submittedName>
        <fullName evidence="2">NADH-quinone oxidoreductase subunit C</fullName>
    </submittedName>
</protein>
<dbReference type="Proteomes" id="UP000593836">
    <property type="component" value="Chromosome"/>
</dbReference>
<dbReference type="GO" id="GO:0008137">
    <property type="term" value="F:NADH dehydrogenase (ubiquinone) activity"/>
    <property type="evidence" value="ECO:0007669"/>
    <property type="project" value="InterPro"/>
</dbReference>
<name>A0A7S7RPW5_9BACT</name>
<keyword evidence="3" id="KW-1185">Reference proteome</keyword>